<dbReference type="SMART" id="SM00666">
    <property type="entry name" value="PB1"/>
    <property type="match status" value="1"/>
</dbReference>
<reference evidence="3" key="2">
    <citation type="journal article" date="2023" name="Plants (Basel)">
        <title>Annotation of the Turnera subulata (Passifloraceae) Draft Genome Reveals the S-Locus Evolved after the Divergence of Turneroideae from Passifloroideae in a Stepwise Manner.</title>
        <authorList>
            <person name="Henning P.M."/>
            <person name="Roalson E.H."/>
            <person name="Mir W."/>
            <person name="McCubbin A.G."/>
            <person name="Shore J.S."/>
        </authorList>
    </citation>
    <scope>NUCLEOTIDE SEQUENCE</scope>
    <source>
        <strain evidence="3">F60SS</strain>
    </source>
</reference>
<feature type="region of interest" description="Disordered" evidence="1">
    <location>
        <begin position="1"/>
        <end position="43"/>
    </location>
</feature>
<dbReference type="AlphaFoldDB" id="A0A9Q0J0F8"/>
<dbReference type="FunFam" id="3.10.20.90:FF:000058">
    <property type="entry name" value="Octicosapeptide/phox/Bem1p domain kinase superfamily protein"/>
    <property type="match status" value="1"/>
</dbReference>
<evidence type="ECO:0000259" key="2">
    <source>
        <dbReference type="SMART" id="SM00666"/>
    </source>
</evidence>
<comment type="caution">
    <text evidence="3">The sequence shown here is derived from an EMBL/GenBank/DDBJ whole genome shotgun (WGS) entry which is preliminary data.</text>
</comment>
<feature type="domain" description="PB1" evidence="2">
    <location>
        <begin position="60"/>
        <end position="150"/>
    </location>
</feature>
<feature type="compositionally biased region" description="Low complexity" evidence="1">
    <location>
        <begin position="1"/>
        <end position="16"/>
    </location>
</feature>
<feature type="region of interest" description="Disordered" evidence="1">
    <location>
        <begin position="205"/>
        <end position="228"/>
    </location>
</feature>
<accession>A0A9Q0J0F8</accession>
<evidence type="ECO:0000313" key="3">
    <source>
        <dbReference type="EMBL" id="KAJ4823724.1"/>
    </source>
</evidence>
<dbReference type="Pfam" id="PF00564">
    <property type="entry name" value="PB1"/>
    <property type="match status" value="1"/>
</dbReference>
<reference evidence="3" key="1">
    <citation type="submission" date="2022-02" db="EMBL/GenBank/DDBJ databases">
        <authorList>
            <person name="Henning P.M."/>
            <person name="McCubbin A.G."/>
            <person name="Shore J.S."/>
        </authorList>
    </citation>
    <scope>NUCLEOTIDE SEQUENCE</scope>
    <source>
        <strain evidence="3">F60SS</strain>
        <tissue evidence="3">Leaves</tissue>
    </source>
</reference>
<dbReference type="Gene3D" id="3.10.20.90">
    <property type="entry name" value="Phosphatidylinositol 3-kinase Catalytic Subunit, Chain A, domain 1"/>
    <property type="match status" value="1"/>
</dbReference>
<dbReference type="OrthoDB" id="1938580at2759"/>
<feature type="compositionally biased region" description="Basic and acidic residues" evidence="1">
    <location>
        <begin position="208"/>
        <end position="220"/>
    </location>
</feature>
<name>A0A9Q0J0F8_9ROSI</name>
<dbReference type="PANTHER" id="PTHR31066:SF85">
    <property type="entry name" value="OS02G0809100 PROTEIN"/>
    <property type="match status" value="1"/>
</dbReference>
<gene>
    <name evidence="3" type="ORF">Tsubulata_044046</name>
</gene>
<evidence type="ECO:0000256" key="1">
    <source>
        <dbReference type="SAM" id="MobiDB-lite"/>
    </source>
</evidence>
<dbReference type="PANTHER" id="PTHR31066">
    <property type="entry name" value="OS05G0427100 PROTEIN-RELATED"/>
    <property type="match status" value="1"/>
</dbReference>
<feature type="region of interest" description="Disordered" evidence="1">
    <location>
        <begin position="389"/>
        <end position="411"/>
    </location>
</feature>
<protein>
    <recommendedName>
        <fullName evidence="2">PB1 domain-containing protein</fullName>
    </recommendedName>
</protein>
<proteinExistence type="predicted"/>
<organism evidence="3 4">
    <name type="scientific">Turnera subulata</name>
    <dbReference type="NCBI Taxonomy" id="218843"/>
    <lineage>
        <taxon>Eukaryota</taxon>
        <taxon>Viridiplantae</taxon>
        <taxon>Streptophyta</taxon>
        <taxon>Embryophyta</taxon>
        <taxon>Tracheophyta</taxon>
        <taxon>Spermatophyta</taxon>
        <taxon>Magnoliopsida</taxon>
        <taxon>eudicotyledons</taxon>
        <taxon>Gunneridae</taxon>
        <taxon>Pentapetalae</taxon>
        <taxon>rosids</taxon>
        <taxon>fabids</taxon>
        <taxon>Malpighiales</taxon>
        <taxon>Passifloraceae</taxon>
        <taxon>Turnera</taxon>
    </lineage>
</organism>
<dbReference type="Proteomes" id="UP001141552">
    <property type="component" value="Unassembled WGS sequence"/>
</dbReference>
<dbReference type="EMBL" id="JAKUCV010007373">
    <property type="protein sequence ID" value="KAJ4823724.1"/>
    <property type="molecule type" value="Genomic_DNA"/>
</dbReference>
<dbReference type="CDD" id="cd06410">
    <property type="entry name" value="PB1_UP2"/>
    <property type="match status" value="1"/>
</dbReference>
<dbReference type="SUPFAM" id="SSF54277">
    <property type="entry name" value="CAD &amp; PB1 domains"/>
    <property type="match status" value="1"/>
</dbReference>
<dbReference type="InterPro" id="IPR053198">
    <property type="entry name" value="Gynoecium_Dev_Regulator"/>
</dbReference>
<evidence type="ECO:0000313" key="4">
    <source>
        <dbReference type="Proteomes" id="UP001141552"/>
    </source>
</evidence>
<keyword evidence="4" id="KW-1185">Reference proteome</keyword>
<sequence length="411" mass="43672">MENFSFSSYPGSGDSSPRSREIDDTQSWDDTPPSLPLPPSSSSHKVKLLCSYGGKIQPRPHDYQLAYVGGDTKILAVDRHIKFAAFMSKLASLSGAASDVCVKYQLPGEDLDALISVTNDEDLDHMMLEYDRLLRGSAKPARLRLFLFQLHPPPAAGSEVKSERQWFVDALNSVQILNLGDSGTEKNADFLFGLDKAPPPPAPAAEILTKDSSSESEEFRGMSGGMDKMGPPPTAVPMPMQMPIPTAYITERHVASAGGGYSDTPQQPPPPPVYLIPTAVPGMFQAPPPPQGMRPSQGYYGVARVVPEVYPEQPVYNVAPGVYQQQQQQQQQKIGGYGEGIGIVPTKVGAGEQGFLQVGYDGAGRQVYFTAAPYQSMAAAPLATVDGGRQGGGGGDGKVVSASAGTQATIA</sequence>
<dbReference type="InterPro" id="IPR000270">
    <property type="entry name" value="PB1_dom"/>
</dbReference>